<proteinExistence type="predicted"/>
<dbReference type="AlphaFoldDB" id="A0A101T8A9"/>
<accession>A0A101T8A9</accession>
<keyword evidence="1" id="KW-0812">Transmembrane</keyword>
<evidence type="ECO:0000313" key="2">
    <source>
        <dbReference type="EMBL" id="KUN87708.1"/>
    </source>
</evidence>
<dbReference type="EMBL" id="LMWX01000013">
    <property type="protein sequence ID" value="KUN87708.1"/>
    <property type="molecule type" value="Genomic_DNA"/>
</dbReference>
<keyword evidence="3" id="KW-1185">Reference proteome</keyword>
<gene>
    <name evidence="2" type="ORF">AQJ66_08685</name>
</gene>
<organism evidence="2 3">
    <name type="scientific">Streptomyces bungoensis</name>
    <dbReference type="NCBI Taxonomy" id="285568"/>
    <lineage>
        <taxon>Bacteria</taxon>
        <taxon>Bacillati</taxon>
        <taxon>Actinomycetota</taxon>
        <taxon>Actinomycetes</taxon>
        <taxon>Kitasatosporales</taxon>
        <taxon>Streptomycetaceae</taxon>
        <taxon>Streptomyces</taxon>
    </lineage>
</organism>
<keyword evidence="1" id="KW-1133">Transmembrane helix</keyword>
<dbReference type="Proteomes" id="UP000053024">
    <property type="component" value="Unassembled WGS sequence"/>
</dbReference>
<comment type="caution">
    <text evidence="2">The sequence shown here is derived from an EMBL/GenBank/DDBJ whole genome shotgun (WGS) entry which is preliminary data.</text>
</comment>
<evidence type="ECO:0000256" key="1">
    <source>
        <dbReference type="SAM" id="Phobius"/>
    </source>
</evidence>
<feature type="transmembrane region" description="Helical" evidence="1">
    <location>
        <begin position="82"/>
        <end position="104"/>
    </location>
</feature>
<protein>
    <submittedName>
        <fullName evidence="2">Uncharacterized protein</fullName>
    </submittedName>
</protein>
<sequence length="282" mass="29918">MSLGGAQLPAAGLLAWVYVSTTRDDYGAGYGGALAAFFVLLVGVVVVPVLLPLLSAALTFALTLPSVVLARLAARRAGGPSWLWHLPAPAVPAALWGVLTLPLWPLTTSVPALTALGLPPTLWVALARGRAWRPSGVWWRAAAGSAVLLVAALGGAVLATETGLIHRYEPPRLSTGRLAGVWRGAGGAELRLSPDGRAEAVRLPAQPPDYDWLDKEYVRCGGTGTWRPEDRDDLDRRGIRLRLDGHCGEDTDWSFGGTEDAPELFVLFGDPDAGTLRVLRRA</sequence>
<reference evidence="2 3" key="1">
    <citation type="submission" date="2015-10" db="EMBL/GenBank/DDBJ databases">
        <title>Draft genome sequence of Streptomyces bungoensis DSM 41781, type strain for the species Streptomyces bungoensis.</title>
        <authorList>
            <person name="Ruckert C."/>
            <person name="Winkler A."/>
            <person name="Kalinowski J."/>
            <person name="Kampfer P."/>
            <person name="Glaeser S."/>
        </authorList>
    </citation>
    <scope>NUCLEOTIDE SEQUENCE [LARGE SCALE GENOMIC DNA]</scope>
    <source>
        <strain evidence="2 3">DSM 41781</strain>
    </source>
</reference>
<name>A0A101T8A9_9ACTN</name>
<evidence type="ECO:0000313" key="3">
    <source>
        <dbReference type="Proteomes" id="UP000053024"/>
    </source>
</evidence>
<keyword evidence="1" id="KW-0472">Membrane</keyword>
<feature type="transmembrane region" description="Helical" evidence="1">
    <location>
        <begin position="35"/>
        <end position="62"/>
    </location>
</feature>
<feature type="transmembrane region" description="Helical" evidence="1">
    <location>
        <begin position="138"/>
        <end position="159"/>
    </location>
</feature>